<sequence>IAQKNIGHAHITAAKTRPPLIG</sequence>
<proteinExistence type="predicted"/>
<dbReference type="Proteomes" id="UP000257032">
    <property type="component" value="Unassembled WGS sequence"/>
</dbReference>
<evidence type="ECO:0000313" key="3">
    <source>
        <dbReference type="Proteomes" id="UP000257032"/>
    </source>
</evidence>
<reference evidence="2 3" key="1">
    <citation type="submission" date="2018-08" db="EMBL/GenBank/DDBJ databases">
        <title>Genome sequence of strict halophilic Halobacillus trueperi SS1 isolated from Lunsu, a salty water body of North West Himalayas.</title>
        <authorList>
            <person name="Gupta S."/>
            <person name="Sharma P."/>
            <person name="Dev K."/>
            <person name="Baumler D."/>
            <person name="Sourirajan A."/>
        </authorList>
    </citation>
    <scope>NUCLEOTIDE SEQUENCE [LARGE SCALE GENOMIC DNA]</scope>
    <source>
        <strain evidence="2 3">SS1</strain>
    </source>
</reference>
<feature type="non-terminal residue" evidence="2">
    <location>
        <position position="1"/>
    </location>
</feature>
<dbReference type="EMBL" id="QTLC01000018">
    <property type="protein sequence ID" value="RDY72315.1"/>
    <property type="molecule type" value="Genomic_DNA"/>
</dbReference>
<evidence type="ECO:0000256" key="1">
    <source>
        <dbReference type="SAM" id="MobiDB-lite"/>
    </source>
</evidence>
<feature type="region of interest" description="Disordered" evidence="1">
    <location>
        <begin position="1"/>
        <end position="22"/>
    </location>
</feature>
<accession>A0A3D8VSY3</accession>
<evidence type="ECO:0000313" key="2">
    <source>
        <dbReference type="EMBL" id="RDY72315.1"/>
    </source>
</evidence>
<name>A0A3D8VSY3_9BACI</name>
<comment type="caution">
    <text evidence="2">The sequence shown here is derived from an EMBL/GenBank/DDBJ whole genome shotgun (WGS) entry which is preliminary data.</text>
</comment>
<dbReference type="AlphaFoldDB" id="A0A3D8VSY3"/>
<organism evidence="2 3">
    <name type="scientific">Halobacillus trueperi</name>
    <dbReference type="NCBI Taxonomy" id="156205"/>
    <lineage>
        <taxon>Bacteria</taxon>
        <taxon>Bacillati</taxon>
        <taxon>Bacillota</taxon>
        <taxon>Bacilli</taxon>
        <taxon>Bacillales</taxon>
        <taxon>Bacillaceae</taxon>
        <taxon>Halobacillus</taxon>
    </lineage>
</organism>
<protein>
    <submittedName>
        <fullName evidence="2">TIGR01440 family protein</fullName>
    </submittedName>
</protein>
<gene>
    <name evidence="2" type="ORF">DXT76_02875</name>
</gene>
<feature type="non-terminal residue" evidence="2">
    <location>
        <position position="22"/>
    </location>
</feature>